<proteinExistence type="predicted"/>
<dbReference type="AlphaFoldDB" id="A0A396J029"/>
<gene>
    <name evidence="2" type="ORF">MtrunA17_Chr3g0127801</name>
</gene>
<evidence type="ECO:0000256" key="1">
    <source>
        <dbReference type="SAM" id="MobiDB-lite"/>
    </source>
</evidence>
<feature type="compositionally biased region" description="Acidic residues" evidence="1">
    <location>
        <begin position="84"/>
        <end position="99"/>
    </location>
</feature>
<evidence type="ECO:0000313" key="2">
    <source>
        <dbReference type="EMBL" id="RHN69715.1"/>
    </source>
</evidence>
<accession>A0A396J029</accession>
<dbReference type="EMBL" id="PSQE01000003">
    <property type="protein sequence ID" value="RHN69715.1"/>
    <property type="molecule type" value="Genomic_DNA"/>
</dbReference>
<protein>
    <submittedName>
        <fullName evidence="2">Uncharacterized protein</fullName>
    </submittedName>
</protein>
<comment type="caution">
    <text evidence="2">The sequence shown here is derived from an EMBL/GenBank/DDBJ whole genome shotgun (WGS) entry which is preliminary data.</text>
</comment>
<feature type="compositionally biased region" description="Acidic residues" evidence="1">
    <location>
        <begin position="114"/>
        <end position="123"/>
    </location>
</feature>
<dbReference type="Gramene" id="rna18224">
    <property type="protein sequence ID" value="RHN69715.1"/>
    <property type="gene ID" value="gene18224"/>
</dbReference>
<sequence length="123" mass="14027">MNRENLYHPKHNWTILVQEHLNKSMTEEGLIRQSRLSKPAIVANRVRGEDGQFLYGGEDLCPKWMQHASLSGSMGKEGVKSEDDGLPDYESNDFVDESESEKNGGKTDQTQVWDQDEEMDPND</sequence>
<name>A0A396J029_MEDTR</name>
<organism evidence="2">
    <name type="scientific">Medicago truncatula</name>
    <name type="common">Barrel medic</name>
    <name type="synonym">Medicago tribuloides</name>
    <dbReference type="NCBI Taxonomy" id="3880"/>
    <lineage>
        <taxon>Eukaryota</taxon>
        <taxon>Viridiplantae</taxon>
        <taxon>Streptophyta</taxon>
        <taxon>Embryophyta</taxon>
        <taxon>Tracheophyta</taxon>
        <taxon>Spermatophyta</taxon>
        <taxon>Magnoliopsida</taxon>
        <taxon>eudicotyledons</taxon>
        <taxon>Gunneridae</taxon>
        <taxon>Pentapetalae</taxon>
        <taxon>rosids</taxon>
        <taxon>fabids</taxon>
        <taxon>Fabales</taxon>
        <taxon>Fabaceae</taxon>
        <taxon>Papilionoideae</taxon>
        <taxon>50 kb inversion clade</taxon>
        <taxon>NPAAA clade</taxon>
        <taxon>Hologalegina</taxon>
        <taxon>IRL clade</taxon>
        <taxon>Trifolieae</taxon>
        <taxon>Medicago</taxon>
    </lineage>
</organism>
<dbReference type="Proteomes" id="UP000265566">
    <property type="component" value="Chromosome 3"/>
</dbReference>
<feature type="region of interest" description="Disordered" evidence="1">
    <location>
        <begin position="69"/>
        <end position="123"/>
    </location>
</feature>
<reference evidence="2" key="1">
    <citation type="journal article" date="2018" name="Nat. Plants">
        <title>Whole-genome landscape of Medicago truncatula symbiotic genes.</title>
        <authorList>
            <person name="Pecrix Y."/>
            <person name="Gamas P."/>
            <person name="Carrere S."/>
        </authorList>
    </citation>
    <scope>NUCLEOTIDE SEQUENCE</scope>
    <source>
        <tissue evidence="2">Leaves</tissue>
    </source>
</reference>